<evidence type="ECO:0000313" key="6">
    <source>
        <dbReference type="EMBL" id="NBI34390.1"/>
    </source>
</evidence>
<dbReference type="EMBL" id="QWKH01000025">
    <property type="protein sequence ID" value="NBI34390.1"/>
    <property type="molecule type" value="Genomic_DNA"/>
</dbReference>
<dbReference type="GO" id="GO:0003677">
    <property type="term" value="F:DNA binding"/>
    <property type="evidence" value="ECO:0007669"/>
    <property type="project" value="UniProtKB-KW"/>
</dbReference>
<feature type="transmembrane region" description="Helical" evidence="4">
    <location>
        <begin position="97"/>
        <end position="117"/>
    </location>
</feature>
<dbReference type="PANTHER" id="PTHR44688:SF16">
    <property type="entry name" value="DNA-BINDING TRANSCRIPTIONAL ACTIVATOR DEVR_DOSR"/>
    <property type="match status" value="1"/>
</dbReference>
<dbReference type="Gene3D" id="1.10.10.10">
    <property type="entry name" value="Winged helix-like DNA-binding domain superfamily/Winged helix DNA-binding domain"/>
    <property type="match status" value="1"/>
</dbReference>
<evidence type="ECO:0000256" key="2">
    <source>
        <dbReference type="ARBA" id="ARBA00023125"/>
    </source>
</evidence>
<evidence type="ECO:0000259" key="5">
    <source>
        <dbReference type="PROSITE" id="PS50043"/>
    </source>
</evidence>
<keyword evidence="4" id="KW-1133">Transmembrane helix</keyword>
<evidence type="ECO:0000256" key="1">
    <source>
        <dbReference type="ARBA" id="ARBA00023015"/>
    </source>
</evidence>
<accession>A0A7C9NZB4</accession>
<feature type="transmembrane region" description="Helical" evidence="4">
    <location>
        <begin position="280"/>
        <end position="299"/>
    </location>
</feature>
<dbReference type="GO" id="GO:0006355">
    <property type="term" value="P:regulation of DNA-templated transcription"/>
    <property type="evidence" value="ECO:0007669"/>
    <property type="project" value="InterPro"/>
</dbReference>
<feature type="transmembrane region" description="Helical" evidence="4">
    <location>
        <begin position="21"/>
        <end position="44"/>
    </location>
</feature>
<feature type="transmembrane region" description="Helical" evidence="4">
    <location>
        <begin position="361"/>
        <end position="388"/>
    </location>
</feature>
<evidence type="ECO:0000256" key="3">
    <source>
        <dbReference type="ARBA" id="ARBA00023163"/>
    </source>
</evidence>
<dbReference type="PRINTS" id="PR00038">
    <property type="entry name" value="HTHLUXR"/>
</dbReference>
<dbReference type="SMART" id="SM00421">
    <property type="entry name" value="HTH_LUXR"/>
    <property type="match status" value="1"/>
</dbReference>
<feature type="transmembrane region" description="Helical" evidence="4">
    <location>
        <begin position="338"/>
        <end position="355"/>
    </location>
</feature>
<dbReference type="InterPro" id="IPR036388">
    <property type="entry name" value="WH-like_DNA-bd_sf"/>
</dbReference>
<dbReference type="AlphaFoldDB" id="A0A7C9NZB4"/>
<organism evidence="6">
    <name type="scientific">Muribaculaceae bacterium Z82</name>
    <dbReference type="NCBI Taxonomy" id="2304548"/>
    <lineage>
        <taxon>Bacteria</taxon>
        <taxon>Pseudomonadati</taxon>
        <taxon>Bacteroidota</taxon>
        <taxon>Bacteroidia</taxon>
        <taxon>Bacteroidales</taxon>
        <taxon>Muribaculaceae</taxon>
    </lineage>
</organism>
<dbReference type="PROSITE" id="PS50043">
    <property type="entry name" value="HTH_LUXR_2"/>
    <property type="match status" value="1"/>
</dbReference>
<dbReference type="InterPro" id="IPR000792">
    <property type="entry name" value="Tscrpt_reg_LuxR_C"/>
</dbReference>
<dbReference type="CDD" id="cd06170">
    <property type="entry name" value="LuxR_C_like"/>
    <property type="match status" value="1"/>
</dbReference>
<dbReference type="InterPro" id="IPR016032">
    <property type="entry name" value="Sig_transdc_resp-reg_C-effctor"/>
</dbReference>
<protein>
    <submittedName>
        <fullName evidence="6">LuxR family transcriptional regulator</fullName>
    </submittedName>
</protein>
<comment type="caution">
    <text evidence="6">The sequence shown here is derived from an EMBL/GenBank/DDBJ whole genome shotgun (WGS) entry which is preliminary data.</text>
</comment>
<dbReference type="PROSITE" id="PS00622">
    <property type="entry name" value="HTH_LUXR_1"/>
    <property type="match status" value="1"/>
</dbReference>
<gene>
    <name evidence="6" type="ORF">D1639_04960</name>
</gene>
<feature type="transmembrane region" description="Helical" evidence="4">
    <location>
        <begin position="123"/>
        <end position="142"/>
    </location>
</feature>
<dbReference type="PANTHER" id="PTHR44688">
    <property type="entry name" value="DNA-BINDING TRANSCRIPTIONAL ACTIVATOR DEVR_DOSR"/>
    <property type="match status" value="1"/>
</dbReference>
<dbReference type="SUPFAM" id="SSF46894">
    <property type="entry name" value="C-terminal effector domain of the bipartite response regulators"/>
    <property type="match status" value="1"/>
</dbReference>
<feature type="transmembrane region" description="Helical" evidence="4">
    <location>
        <begin position="154"/>
        <end position="175"/>
    </location>
</feature>
<feature type="transmembrane region" description="Helical" evidence="4">
    <location>
        <begin position="253"/>
        <end position="273"/>
    </location>
</feature>
<feature type="transmembrane region" description="Helical" evidence="4">
    <location>
        <begin position="220"/>
        <end position="241"/>
    </location>
</feature>
<name>A0A7C9NZB4_9BACT</name>
<dbReference type="Pfam" id="PF00196">
    <property type="entry name" value="GerE"/>
    <property type="match status" value="1"/>
</dbReference>
<feature type="transmembrane region" description="Helical" evidence="4">
    <location>
        <begin position="181"/>
        <end position="199"/>
    </location>
</feature>
<sequence>MSLKSSARRGREPWARPAVLSPADAPLAALVILGFGLLRTWSLIGGSPTLFIPAQSMLLAAERSAAFGEDVVYAAVLIVLSIVVLRTNRINRKALMVASTAILCLGVGLFLLAPLLGAQAFPLSIAGRVMFASAACIAVLWGEQLCSVGIRASLLVIAGSYALSYIGTLIFVATPPFVVEAAQLLLPALSAGVWFAVVKRAGACDESTADGPLRGRSRTVPYRVFLGVGIFGAALLLTNGLSEGKTGAPDEFLTLYVGLAVSLCIAGIAAFLPRNVDLTFVFRLMLPIIVACTFLVFAIEADQQPYEVAAIGFGWTFFIIFAWEIWCIAAAKTTVPPLAVFSLGSAILSLCTLAAEGLRALAALFSVDSLFIIASICIVSILTSLFLLNEQKVREVVQDQRTLLDRADESACRLCVERMAAEIKLTEREKEIAIRVLQGKDNAAISQELFISKATLYTHLRNMYKKAGVHSRQEFSNLMNRYC</sequence>
<keyword evidence="3" id="KW-0804">Transcription</keyword>
<feature type="domain" description="HTH luxR-type" evidence="5">
    <location>
        <begin position="418"/>
        <end position="483"/>
    </location>
</feature>
<keyword evidence="1" id="KW-0805">Transcription regulation</keyword>
<feature type="transmembrane region" description="Helical" evidence="4">
    <location>
        <begin position="311"/>
        <end position="331"/>
    </location>
</feature>
<feature type="transmembrane region" description="Helical" evidence="4">
    <location>
        <begin position="64"/>
        <end position="85"/>
    </location>
</feature>
<keyword evidence="4" id="KW-0472">Membrane</keyword>
<keyword evidence="4" id="KW-0812">Transmembrane</keyword>
<keyword evidence="2" id="KW-0238">DNA-binding</keyword>
<evidence type="ECO:0000256" key="4">
    <source>
        <dbReference type="SAM" id="Phobius"/>
    </source>
</evidence>
<proteinExistence type="predicted"/>
<reference evidence="6" key="1">
    <citation type="submission" date="2018-08" db="EMBL/GenBank/DDBJ databases">
        <title>Murine metabolic-syndrome-specific gut microbial biobank.</title>
        <authorList>
            <person name="Liu C."/>
        </authorList>
    </citation>
    <scope>NUCLEOTIDE SEQUENCE [LARGE SCALE GENOMIC DNA]</scope>
    <source>
        <strain evidence="6">Z82</strain>
    </source>
</reference>